<evidence type="ECO:0000313" key="2">
    <source>
        <dbReference type="Proteomes" id="UP001597073"/>
    </source>
</evidence>
<name>A0ABW2ZA76_9SPHI</name>
<keyword evidence="2" id="KW-1185">Reference proteome</keyword>
<sequence>MSTFVINPTDEQAKIVKAFLEALDISFIKDDPTTELPEHVLKGIQKSREDFKAGRTMTFEEFKSRSKAL</sequence>
<proteinExistence type="predicted"/>
<dbReference type="InterPro" id="IPR020271">
    <property type="entry name" value="Uncharacterised_MJ1172"/>
</dbReference>
<dbReference type="EMBL" id="JBHTIA010000003">
    <property type="protein sequence ID" value="MFD0763711.1"/>
    <property type="molecule type" value="Genomic_DNA"/>
</dbReference>
<protein>
    <submittedName>
        <fullName evidence="1">DUF2683 family protein</fullName>
    </submittedName>
</protein>
<organism evidence="1 2">
    <name type="scientific">Mucilaginibacter lutimaris</name>
    <dbReference type="NCBI Taxonomy" id="931629"/>
    <lineage>
        <taxon>Bacteria</taxon>
        <taxon>Pseudomonadati</taxon>
        <taxon>Bacteroidota</taxon>
        <taxon>Sphingobacteriia</taxon>
        <taxon>Sphingobacteriales</taxon>
        <taxon>Sphingobacteriaceae</taxon>
        <taxon>Mucilaginibacter</taxon>
    </lineage>
</organism>
<gene>
    <name evidence="1" type="ORF">ACFQZI_02520</name>
</gene>
<dbReference type="RefSeq" id="WP_377138048.1">
    <property type="nucleotide sequence ID" value="NZ_JBHTIA010000003.1"/>
</dbReference>
<accession>A0ABW2ZA76</accession>
<evidence type="ECO:0000313" key="1">
    <source>
        <dbReference type="EMBL" id="MFD0763711.1"/>
    </source>
</evidence>
<dbReference type="Proteomes" id="UP001597073">
    <property type="component" value="Unassembled WGS sequence"/>
</dbReference>
<dbReference type="Pfam" id="PF10884">
    <property type="entry name" value="DUF2683"/>
    <property type="match status" value="1"/>
</dbReference>
<reference evidence="2" key="1">
    <citation type="journal article" date="2019" name="Int. J. Syst. Evol. Microbiol.">
        <title>The Global Catalogue of Microorganisms (GCM) 10K type strain sequencing project: providing services to taxonomists for standard genome sequencing and annotation.</title>
        <authorList>
            <consortium name="The Broad Institute Genomics Platform"/>
            <consortium name="The Broad Institute Genome Sequencing Center for Infectious Disease"/>
            <person name="Wu L."/>
            <person name="Ma J."/>
        </authorList>
    </citation>
    <scope>NUCLEOTIDE SEQUENCE [LARGE SCALE GENOMIC DNA]</scope>
    <source>
        <strain evidence="2">CCUG 60742</strain>
    </source>
</reference>
<comment type="caution">
    <text evidence="1">The sequence shown here is derived from an EMBL/GenBank/DDBJ whole genome shotgun (WGS) entry which is preliminary data.</text>
</comment>